<keyword evidence="4" id="KW-1185">Reference proteome</keyword>
<dbReference type="EMBL" id="AP027272">
    <property type="protein sequence ID" value="BDX06430.1"/>
    <property type="molecule type" value="Genomic_DNA"/>
</dbReference>
<accession>A0AA48HXI8</accession>
<dbReference type="Proteomes" id="UP001333710">
    <property type="component" value="Chromosome"/>
</dbReference>
<dbReference type="InterPro" id="IPR052698">
    <property type="entry name" value="MoCofactor_Util/Proc"/>
</dbReference>
<reference evidence="3" key="1">
    <citation type="submission" date="2023-01" db="EMBL/GenBank/DDBJ databases">
        <title>Complete genome sequence of Planctobacterium marinum strain Dej080120_11.</title>
        <authorList>
            <person name="Ueki S."/>
            <person name="Maruyama F."/>
        </authorList>
    </citation>
    <scope>NUCLEOTIDE SEQUENCE</scope>
    <source>
        <strain evidence="3">Dej080120_11</strain>
    </source>
</reference>
<evidence type="ECO:0000259" key="1">
    <source>
        <dbReference type="Pfam" id="PF02625"/>
    </source>
</evidence>
<proteinExistence type="predicted"/>
<gene>
    <name evidence="3" type="ORF">MACH26_19510</name>
</gene>
<dbReference type="InterPro" id="IPR014308">
    <property type="entry name" value="Xanthine_DH_XdhC"/>
</dbReference>
<dbReference type="InterPro" id="IPR003777">
    <property type="entry name" value="XdhC_CoxI"/>
</dbReference>
<dbReference type="InterPro" id="IPR027051">
    <property type="entry name" value="XdhC_Rossmann_dom"/>
</dbReference>
<evidence type="ECO:0000313" key="3">
    <source>
        <dbReference type="EMBL" id="BDX06430.1"/>
    </source>
</evidence>
<dbReference type="PANTHER" id="PTHR30388">
    <property type="entry name" value="ALDEHYDE OXIDOREDUCTASE MOLYBDENUM COFACTOR ASSEMBLY PROTEIN"/>
    <property type="match status" value="1"/>
</dbReference>
<evidence type="ECO:0000259" key="2">
    <source>
        <dbReference type="Pfam" id="PF13478"/>
    </source>
</evidence>
<name>A0AA48HXI8_9ALTE</name>
<protein>
    <submittedName>
        <fullName evidence="3">Xanthine dehydrogenase accessory protein XdhC</fullName>
    </submittedName>
</protein>
<dbReference type="Pfam" id="PF13478">
    <property type="entry name" value="XdhC_C"/>
    <property type="match status" value="1"/>
</dbReference>
<organism evidence="3 4">
    <name type="scientific">Planctobacterium marinum</name>
    <dbReference type="NCBI Taxonomy" id="1631968"/>
    <lineage>
        <taxon>Bacteria</taxon>
        <taxon>Pseudomonadati</taxon>
        <taxon>Pseudomonadota</taxon>
        <taxon>Gammaproteobacteria</taxon>
        <taxon>Alteromonadales</taxon>
        <taxon>Alteromonadaceae</taxon>
        <taxon>Planctobacterium</taxon>
    </lineage>
</organism>
<dbReference type="Gene3D" id="3.40.50.720">
    <property type="entry name" value="NAD(P)-binding Rossmann-like Domain"/>
    <property type="match status" value="1"/>
</dbReference>
<sequence>MKITNWMQAIGHCQQKQSPFVLATVIEHKGSVPRDSGAKMLITSEQTFDTIGGGHLEHLVTRTSREMLLERDTAIRTEEYPLAAKLGQCCGGFAKVLLESYQLNTQNLAIFGAGHVANELVPILQRLPLNLHWIDERGELFPTGLQENVRTITTDCPVSELKALPANTLVLIMTHNHQLDFDLVKCAIVRDDIDFVGVIGSETKAKRFRYKLQQRELSDVQIAKMVSPVGERAVPGKTPIEVAISMAAQITQLLHKQKNELPVNEQVQRTTMNTEPV</sequence>
<dbReference type="PANTHER" id="PTHR30388:SF6">
    <property type="entry name" value="XANTHINE DEHYDROGENASE SUBUNIT A-RELATED"/>
    <property type="match status" value="1"/>
</dbReference>
<dbReference type="AlphaFoldDB" id="A0AA48HXI8"/>
<dbReference type="NCBIfam" id="TIGR02964">
    <property type="entry name" value="xanthine_xdhC"/>
    <property type="match status" value="1"/>
</dbReference>
<feature type="domain" description="XdhC Rossmann" evidence="2">
    <location>
        <begin position="108"/>
        <end position="250"/>
    </location>
</feature>
<evidence type="ECO:0000313" key="4">
    <source>
        <dbReference type="Proteomes" id="UP001333710"/>
    </source>
</evidence>
<feature type="domain" description="XdhC- CoxI" evidence="1">
    <location>
        <begin position="14"/>
        <end position="77"/>
    </location>
</feature>
<dbReference type="KEGG" id="pmaw:MACH26_19510"/>
<dbReference type="RefSeq" id="WP_338292447.1">
    <property type="nucleotide sequence ID" value="NZ_AP027272.1"/>
</dbReference>
<dbReference type="Pfam" id="PF02625">
    <property type="entry name" value="XdhC_CoxI"/>
    <property type="match status" value="1"/>
</dbReference>